<dbReference type="EMBL" id="UPSH01000001">
    <property type="protein sequence ID" value="VBB18110.1"/>
    <property type="molecule type" value="Genomic_DNA"/>
</dbReference>
<organism evidence="1 2">
    <name type="scientific">Yasminevirus sp. GU-2018</name>
    <dbReference type="NCBI Taxonomy" id="2420051"/>
    <lineage>
        <taxon>Viruses</taxon>
        <taxon>Varidnaviria</taxon>
        <taxon>Bamfordvirae</taxon>
        <taxon>Nucleocytoviricota</taxon>
        <taxon>Megaviricetes</taxon>
        <taxon>Imitervirales</taxon>
        <taxon>Mimiviridae</taxon>
        <taxon>Klosneuvirinae</taxon>
        <taxon>Yasminevirus</taxon>
        <taxon>Yasminevirus saudimassiliense</taxon>
    </lineage>
</organism>
<feature type="non-terminal residue" evidence="1">
    <location>
        <position position="1"/>
    </location>
</feature>
<sequence>LILISINTTLKRKHTNDAFTPNKIEQKKNDLPCPLRVGFVRTQDNSILLACAVDRPVVVIDGRNVIHSGGAFTKSAQCAQQITQQNCKRFSMMLSELMCRLPCARIILVLTQEYSFCGVIASQIHRQFKCHVSGKPNPPVLQIFEYIGVERHKNGDDIVALKLAEKFGAILITNDRMDKPEDLNVYKTINVDNPAQVKEHPPT</sequence>
<dbReference type="Proteomes" id="UP000594342">
    <property type="component" value="Unassembled WGS sequence"/>
</dbReference>
<accession>A0A5K0U8I0</accession>
<evidence type="ECO:0000313" key="1">
    <source>
        <dbReference type="EMBL" id="VBB18110.1"/>
    </source>
</evidence>
<gene>
    <name evidence="1" type="ORF">YASMINEVIRUS_573</name>
</gene>
<reference evidence="1 2" key="1">
    <citation type="submission" date="2018-10" db="EMBL/GenBank/DDBJ databases">
        <authorList>
            <consortium name="IHU Genomes"/>
        </authorList>
    </citation>
    <scope>NUCLEOTIDE SEQUENCE [LARGE SCALE GENOMIC DNA]</scope>
    <source>
        <strain evidence="1 2">A1</strain>
    </source>
</reference>
<protein>
    <submittedName>
        <fullName evidence="1">Ribonuclease Zc3h12a-like</fullName>
    </submittedName>
</protein>
<comment type="caution">
    <text evidence="1">The sequence shown here is derived from an EMBL/GenBank/DDBJ whole genome shotgun (WGS) entry which is preliminary data.</text>
</comment>
<keyword evidence="2" id="KW-1185">Reference proteome</keyword>
<evidence type="ECO:0000313" key="2">
    <source>
        <dbReference type="Proteomes" id="UP000594342"/>
    </source>
</evidence>
<proteinExistence type="predicted"/>
<name>A0A5K0U8I0_9VIRU</name>